<dbReference type="Proteomes" id="UP001321421">
    <property type="component" value="Chromosome"/>
</dbReference>
<evidence type="ECO:0000313" key="1">
    <source>
        <dbReference type="EMBL" id="BDZ58111.1"/>
    </source>
</evidence>
<dbReference type="EMBL" id="AP027735">
    <property type="protein sequence ID" value="BDZ58111.1"/>
    <property type="molecule type" value="Genomic_DNA"/>
</dbReference>
<name>A0ABM8HAY5_9MICO</name>
<protein>
    <submittedName>
        <fullName evidence="1">Uncharacterized protein</fullName>
    </submittedName>
</protein>
<reference evidence="2" key="1">
    <citation type="journal article" date="2019" name="Int. J. Syst. Evol. Microbiol.">
        <title>The Global Catalogue of Microorganisms (GCM) 10K type strain sequencing project: providing services to taxonomists for standard genome sequencing and annotation.</title>
        <authorList>
            <consortium name="The Broad Institute Genomics Platform"/>
            <consortium name="The Broad Institute Genome Sequencing Center for Infectious Disease"/>
            <person name="Wu L."/>
            <person name="Ma J."/>
        </authorList>
    </citation>
    <scope>NUCLEOTIDE SEQUENCE [LARGE SCALE GENOMIC DNA]</scope>
    <source>
        <strain evidence="2">NBRC 110608</strain>
    </source>
</reference>
<dbReference type="RefSeq" id="WP_289233145.1">
    <property type="nucleotide sequence ID" value="NZ_AP027735.1"/>
</dbReference>
<keyword evidence="2" id="KW-1185">Reference proteome</keyword>
<organism evidence="1 2">
    <name type="scientific">Barrientosiimonas endolithica</name>
    <dbReference type="NCBI Taxonomy" id="1535208"/>
    <lineage>
        <taxon>Bacteria</taxon>
        <taxon>Bacillati</taxon>
        <taxon>Actinomycetota</taxon>
        <taxon>Actinomycetes</taxon>
        <taxon>Micrococcales</taxon>
        <taxon>Dermacoccaceae</taxon>
        <taxon>Barrientosiimonas</taxon>
    </lineage>
</organism>
<proteinExistence type="predicted"/>
<sequence length="109" mass="11720">MVHRDREATAEALERQHPGDGRAWLRLCRQWDRVGPSLVGALLSPFPPVRHGIGMLARLPGAGGLGLVRELLSPVRTVLDSELRGTAPRLLLAGNALHADIPLDSPARG</sequence>
<gene>
    <name evidence="1" type="ORF">GCM10025872_17680</name>
</gene>
<evidence type="ECO:0000313" key="2">
    <source>
        <dbReference type="Proteomes" id="UP001321421"/>
    </source>
</evidence>
<accession>A0ABM8HAY5</accession>